<organism evidence="3 4">
    <name type="scientific">Caldovatus aquaticus</name>
    <dbReference type="NCBI Taxonomy" id="2865671"/>
    <lineage>
        <taxon>Bacteria</taxon>
        <taxon>Pseudomonadati</taxon>
        <taxon>Pseudomonadota</taxon>
        <taxon>Alphaproteobacteria</taxon>
        <taxon>Acetobacterales</taxon>
        <taxon>Roseomonadaceae</taxon>
        <taxon>Caldovatus</taxon>
    </lineage>
</organism>
<accession>A0ABS7F6G5</accession>
<gene>
    <name evidence="3" type="ORF">K1J50_12985</name>
</gene>
<dbReference type="Proteomes" id="UP001519924">
    <property type="component" value="Unassembled WGS sequence"/>
</dbReference>
<dbReference type="PANTHER" id="PTHR34475">
    <property type="match status" value="1"/>
</dbReference>
<keyword evidence="4" id="KW-1185">Reference proteome</keyword>
<dbReference type="Pfam" id="PF13413">
    <property type="entry name" value="HTH_25"/>
    <property type="match status" value="1"/>
</dbReference>
<dbReference type="InterPro" id="IPR050400">
    <property type="entry name" value="Bact_Cytoskel_RodZ"/>
</dbReference>
<proteinExistence type="predicted"/>
<dbReference type="EMBL" id="JAHZUY010000038">
    <property type="protein sequence ID" value="MBW8270396.1"/>
    <property type="molecule type" value="Genomic_DNA"/>
</dbReference>
<comment type="caution">
    <text evidence="3">The sequence shown here is derived from an EMBL/GenBank/DDBJ whole genome shotgun (WGS) entry which is preliminary data.</text>
</comment>
<dbReference type="RefSeq" id="WP_220118136.1">
    <property type="nucleotide sequence ID" value="NZ_JAHZUY010000038.1"/>
</dbReference>
<dbReference type="CDD" id="cd00093">
    <property type="entry name" value="HTH_XRE"/>
    <property type="match status" value="1"/>
</dbReference>
<dbReference type="InterPro" id="IPR010982">
    <property type="entry name" value="Lambda_DNA-bd_dom_sf"/>
</dbReference>
<evidence type="ECO:0000313" key="4">
    <source>
        <dbReference type="Proteomes" id="UP001519924"/>
    </source>
</evidence>
<dbReference type="PANTHER" id="PTHR34475:SF1">
    <property type="entry name" value="CYTOSKELETON PROTEIN RODZ"/>
    <property type="match status" value="1"/>
</dbReference>
<evidence type="ECO:0000313" key="3">
    <source>
        <dbReference type="EMBL" id="MBW8270396.1"/>
    </source>
</evidence>
<reference evidence="3 4" key="1">
    <citation type="submission" date="2021-08" db="EMBL/GenBank/DDBJ databases">
        <title>Caldovatus sediminis gen. nov., sp. nov., a moderately thermophilic bacterium isolated from a hot spring.</title>
        <authorList>
            <person name="Hu C.-J."/>
            <person name="Li W.-J."/>
            <person name="Xian W.-D."/>
        </authorList>
    </citation>
    <scope>NUCLEOTIDE SEQUENCE [LARGE SCALE GENOMIC DNA]</scope>
    <source>
        <strain evidence="3 4">SYSU G05006</strain>
    </source>
</reference>
<protein>
    <submittedName>
        <fullName evidence="3">DUF4115 domain-containing protein</fullName>
    </submittedName>
</protein>
<feature type="domain" description="HTH cro/C1-type" evidence="2">
    <location>
        <begin position="22"/>
        <end position="54"/>
    </location>
</feature>
<dbReference type="SUPFAM" id="SSF47413">
    <property type="entry name" value="lambda repressor-like DNA-binding domains"/>
    <property type="match status" value="1"/>
</dbReference>
<feature type="region of interest" description="Disordered" evidence="1">
    <location>
        <begin position="164"/>
        <end position="221"/>
    </location>
</feature>
<dbReference type="Pfam" id="PF13464">
    <property type="entry name" value="RodZ_C"/>
    <property type="match status" value="1"/>
</dbReference>
<name>A0ABS7F6G5_9PROT</name>
<sequence length="336" mass="34255">MKRPLRPDIAAAEAAARAGEELRAARLALGLSLEEVAERLRIRRPHLLALEEGRWHDLPGGAYALGFLRSYAQGLGLDGEAMVRRLRDSGAAAAARRTDLVFPEPMPERGVPTGLVVLAGAIVAISAYAAWYTWSGSGERVVDAVPPLPGRLEEVAREGGLPAATARAVPPPAPEAPVAATAGGAAQGGVPAGPAAASPPAPTQALAATVPPPAPASAPAADAAAPAAPLVAAAALPAGERPAAERGIVLRARGETWVSVREARGGPPLLNRILRPGETFAVPPREGLVLSVGRPDALEVVVDGEPVPALEGPRGRRMNIPLDAGRLKAANRAAPP</sequence>
<dbReference type="InterPro" id="IPR001387">
    <property type="entry name" value="Cro/C1-type_HTH"/>
</dbReference>
<dbReference type="PROSITE" id="PS50943">
    <property type="entry name" value="HTH_CROC1"/>
    <property type="match status" value="1"/>
</dbReference>
<dbReference type="SMART" id="SM00530">
    <property type="entry name" value="HTH_XRE"/>
    <property type="match status" value="1"/>
</dbReference>
<dbReference type="InterPro" id="IPR025194">
    <property type="entry name" value="RodZ-like_C"/>
</dbReference>
<dbReference type="Gene3D" id="1.10.260.40">
    <property type="entry name" value="lambda repressor-like DNA-binding domains"/>
    <property type="match status" value="1"/>
</dbReference>
<evidence type="ECO:0000256" key="1">
    <source>
        <dbReference type="SAM" id="MobiDB-lite"/>
    </source>
</evidence>
<evidence type="ECO:0000259" key="2">
    <source>
        <dbReference type="PROSITE" id="PS50943"/>
    </source>
</evidence>